<keyword evidence="2" id="KW-1185">Reference proteome</keyword>
<evidence type="ECO:0000313" key="2">
    <source>
        <dbReference type="Proteomes" id="UP000775213"/>
    </source>
</evidence>
<organism evidence="1 2">
    <name type="scientific">Dendrobium chrysotoxum</name>
    <name type="common">Orchid</name>
    <dbReference type="NCBI Taxonomy" id="161865"/>
    <lineage>
        <taxon>Eukaryota</taxon>
        <taxon>Viridiplantae</taxon>
        <taxon>Streptophyta</taxon>
        <taxon>Embryophyta</taxon>
        <taxon>Tracheophyta</taxon>
        <taxon>Spermatophyta</taxon>
        <taxon>Magnoliopsida</taxon>
        <taxon>Liliopsida</taxon>
        <taxon>Asparagales</taxon>
        <taxon>Orchidaceae</taxon>
        <taxon>Epidendroideae</taxon>
        <taxon>Malaxideae</taxon>
        <taxon>Dendrobiinae</taxon>
        <taxon>Dendrobium</taxon>
    </lineage>
</organism>
<sequence>MTDRGKEPATEEGRNLESLWANQDNVNRRIDELAADIHQLGVEMRREFNLLRAGHPQPRRYREELPAVRPIHRRGIAADRFGAELLSFGPIGLPV</sequence>
<proteinExistence type="predicted"/>
<protein>
    <submittedName>
        <fullName evidence="1">Uncharacterized protein</fullName>
    </submittedName>
</protein>
<dbReference type="EMBL" id="JAGFBR010000001">
    <property type="protein sequence ID" value="KAH0470483.1"/>
    <property type="molecule type" value="Genomic_DNA"/>
</dbReference>
<evidence type="ECO:0000313" key="1">
    <source>
        <dbReference type="EMBL" id="KAH0470483.1"/>
    </source>
</evidence>
<dbReference type="Proteomes" id="UP000775213">
    <property type="component" value="Unassembled WGS sequence"/>
</dbReference>
<name>A0AAV7HS88_DENCH</name>
<gene>
    <name evidence="1" type="ORF">IEQ34_000206</name>
</gene>
<reference evidence="1 2" key="1">
    <citation type="journal article" date="2021" name="Hortic Res">
        <title>Chromosome-scale assembly of the Dendrobium chrysotoxum genome enhances the understanding of orchid evolution.</title>
        <authorList>
            <person name="Zhang Y."/>
            <person name="Zhang G.Q."/>
            <person name="Zhang D."/>
            <person name="Liu X.D."/>
            <person name="Xu X.Y."/>
            <person name="Sun W.H."/>
            <person name="Yu X."/>
            <person name="Zhu X."/>
            <person name="Wang Z.W."/>
            <person name="Zhao X."/>
            <person name="Zhong W.Y."/>
            <person name="Chen H."/>
            <person name="Yin W.L."/>
            <person name="Huang T."/>
            <person name="Niu S.C."/>
            <person name="Liu Z.J."/>
        </authorList>
    </citation>
    <scope>NUCLEOTIDE SEQUENCE [LARGE SCALE GENOMIC DNA]</scope>
    <source>
        <strain evidence="1">Lindl</strain>
    </source>
</reference>
<comment type="caution">
    <text evidence="1">The sequence shown here is derived from an EMBL/GenBank/DDBJ whole genome shotgun (WGS) entry which is preliminary data.</text>
</comment>
<accession>A0AAV7HS88</accession>
<dbReference type="AlphaFoldDB" id="A0AAV7HS88"/>